<proteinExistence type="inferred from homology"/>
<dbReference type="PANTHER" id="PTHR43173">
    <property type="entry name" value="ABC1 FAMILY PROTEIN"/>
    <property type="match status" value="1"/>
</dbReference>
<dbReference type="InterPro" id="IPR051130">
    <property type="entry name" value="Mito_struct-func_regulator"/>
</dbReference>
<evidence type="ECO:0000313" key="4">
    <source>
        <dbReference type="Proteomes" id="UP000054324"/>
    </source>
</evidence>
<evidence type="ECO:0000259" key="2">
    <source>
        <dbReference type="Pfam" id="PF03109"/>
    </source>
</evidence>
<name>A0A074YVR5_OPIVI</name>
<dbReference type="OrthoDB" id="427480at2759"/>
<feature type="non-terminal residue" evidence="3">
    <location>
        <position position="276"/>
    </location>
</feature>
<dbReference type="InterPro" id="IPR004147">
    <property type="entry name" value="ABC1_dom"/>
</dbReference>
<reference evidence="3 4" key="1">
    <citation type="submission" date="2013-11" db="EMBL/GenBank/DDBJ databases">
        <title>Opisthorchis viverrini - life in the bile duct.</title>
        <authorList>
            <person name="Young N.D."/>
            <person name="Nagarajan N."/>
            <person name="Lin S.J."/>
            <person name="Korhonen P.K."/>
            <person name="Jex A.R."/>
            <person name="Hall R.S."/>
            <person name="Safavi-Hemami H."/>
            <person name="Kaewkong W."/>
            <person name="Bertrand D."/>
            <person name="Gao S."/>
            <person name="Seet Q."/>
            <person name="Wongkham S."/>
            <person name="Teh B.T."/>
            <person name="Wongkham C."/>
            <person name="Intapan P.M."/>
            <person name="Maleewong W."/>
            <person name="Yang X."/>
            <person name="Hu M."/>
            <person name="Wang Z."/>
            <person name="Hofmann A."/>
            <person name="Sternberg P.W."/>
            <person name="Tan P."/>
            <person name="Wang J."/>
            <person name="Gasser R.B."/>
        </authorList>
    </citation>
    <scope>NUCLEOTIDE SEQUENCE [LARGE SCALE GENOMIC DNA]</scope>
</reference>
<sequence>QKTLAKELDFENEADNAEKCAVHLAHLGTLRPDGAVHIPRVNRELTSKRVLTAEFIDGIKVNEVAALREAGFCLADLDRLLVQVFSYQVFCTGFVHADPHPGNLLIRKRPFCDPQSRWFVSPLTLTRRVVNTTYMWLYFICHLPVQTWNWLRHGVPPYFAAPGVSNSTPLQLVLLDHGLYDSLPHNQRISLCEMYRAILDCNEEAMKKASFELGVQDWATFGDVILQKPWRRKTLYLPARLTEADRMFLRATAAEHFDRVMAVLQQVPRPMLLFIR</sequence>
<dbReference type="RefSeq" id="XP_009177495.1">
    <property type="nucleotide sequence ID" value="XM_009179231.1"/>
</dbReference>
<protein>
    <recommendedName>
        <fullName evidence="2">ABC1 atypical kinase-like domain-containing protein</fullName>
    </recommendedName>
</protein>
<comment type="similarity">
    <text evidence="1">Belongs to the protein kinase superfamily. ADCK protein kinase family.</text>
</comment>
<dbReference type="CTD" id="20330008"/>
<dbReference type="InterPro" id="IPR011009">
    <property type="entry name" value="Kinase-like_dom_sf"/>
</dbReference>
<evidence type="ECO:0000256" key="1">
    <source>
        <dbReference type="ARBA" id="ARBA00009670"/>
    </source>
</evidence>
<dbReference type="Proteomes" id="UP000054324">
    <property type="component" value="Unassembled WGS sequence"/>
</dbReference>
<accession>A0A074YVR5</accession>
<dbReference type="STRING" id="6198.A0A074YVR5"/>
<dbReference type="SUPFAM" id="SSF56112">
    <property type="entry name" value="Protein kinase-like (PK-like)"/>
    <property type="match status" value="1"/>
</dbReference>
<dbReference type="AlphaFoldDB" id="A0A074YVR5"/>
<dbReference type="EMBL" id="KL598114">
    <property type="protein sequence ID" value="KER18758.1"/>
    <property type="molecule type" value="Genomic_DNA"/>
</dbReference>
<gene>
    <name evidence="3" type="ORF">T265_15843</name>
</gene>
<dbReference type="KEGG" id="ovi:T265_15843"/>
<evidence type="ECO:0000313" key="3">
    <source>
        <dbReference type="EMBL" id="KER18758.1"/>
    </source>
</evidence>
<feature type="non-terminal residue" evidence="3">
    <location>
        <position position="1"/>
    </location>
</feature>
<dbReference type="PANTHER" id="PTHR43173:SF28">
    <property type="entry name" value="AARF DOMAIN CONTAINING KINASE 5"/>
    <property type="match status" value="1"/>
</dbReference>
<dbReference type="GeneID" id="20330008"/>
<keyword evidence="4" id="KW-1185">Reference proteome</keyword>
<organism evidence="3 4">
    <name type="scientific">Opisthorchis viverrini</name>
    <name type="common">Southeast Asian liver fluke</name>
    <dbReference type="NCBI Taxonomy" id="6198"/>
    <lineage>
        <taxon>Eukaryota</taxon>
        <taxon>Metazoa</taxon>
        <taxon>Spiralia</taxon>
        <taxon>Lophotrochozoa</taxon>
        <taxon>Platyhelminthes</taxon>
        <taxon>Trematoda</taxon>
        <taxon>Digenea</taxon>
        <taxon>Opisthorchiida</taxon>
        <taxon>Opisthorchiata</taxon>
        <taxon>Opisthorchiidae</taxon>
        <taxon>Opisthorchis</taxon>
    </lineage>
</organism>
<dbReference type="Pfam" id="PF03109">
    <property type="entry name" value="ABC1"/>
    <property type="match status" value="1"/>
</dbReference>
<feature type="domain" description="ABC1 atypical kinase-like" evidence="2">
    <location>
        <begin position="1"/>
        <end position="110"/>
    </location>
</feature>